<dbReference type="InterPro" id="IPR036860">
    <property type="entry name" value="SH2_dom_sf"/>
</dbReference>
<dbReference type="AlphaFoldDB" id="A0AAQ4E111"/>
<evidence type="ECO:0000313" key="2">
    <source>
        <dbReference type="Proteomes" id="UP001321473"/>
    </source>
</evidence>
<dbReference type="EMBL" id="JARKHS020024025">
    <property type="protein sequence ID" value="KAK8768401.1"/>
    <property type="molecule type" value="Genomic_DNA"/>
</dbReference>
<reference evidence="1 2" key="1">
    <citation type="journal article" date="2023" name="Arcadia Sci">
        <title>De novo assembly of a long-read Amblyomma americanum tick genome.</title>
        <authorList>
            <person name="Chou S."/>
            <person name="Poskanzer K.E."/>
            <person name="Rollins M."/>
            <person name="Thuy-Boun P.S."/>
        </authorList>
    </citation>
    <scope>NUCLEOTIDE SEQUENCE [LARGE SCALE GENOMIC DNA]</scope>
    <source>
        <strain evidence="1">F_SG_1</strain>
        <tissue evidence="1">Salivary glands</tissue>
    </source>
</reference>
<proteinExistence type="predicted"/>
<accession>A0AAQ4E111</accession>
<gene>
    <name evidence="1" type="ORF">V5799_015132</name>
</gene>
<dbReference type="SUPFAM" id="SSF55550">
    <property type="entry name" value="SH2 domain"/>
    <property type="match status" value="1"/>
</dbReference>
<sequence>MAVHETQPEPLARSIYSVSDRDASCSERVTAQTPDACEWYHGTLDRAAAERLLLLQGTCFSLLTHMSRLSV</sequence>
<keyword evidence="2" id="KW-1185">Reference proteome</keyword>
<comment type="caution">
    <text evidence="1">The sequence shown here is derived from an EMBL/GenBank/DDBJ whole genome shotgun (WGS) entry which is preliminary data.</text>
</comment>
<dbReference type="Proteomes" id="UP001321473">
    <property type="component" value="Unassembled WGS sequence"/>
</dbReference>
<protein>
    <submittedName>
        <fullName evidence="1">Uncharacterized protein</fullName>
    </submittedName>
</protein>
<evidence type="ECO:0000313" key="1">
    <source>
        <dbReference type="EMBL" id="KAK8768401.1"/>
    </source>
</evidence>
<name>A0AAQ4E111_AMBAM</name>
<organism evidence="1 2">
    <name type="scientific">Amblyomma americanum</name>
    <name type="common">Lone star tick</name>
    <dbReference type="NCBI Taxonomy" id="6943"/>
    <lineage>
        <taxon>Eukaryota</taxon>
        <taxon>Metazoa</taxon>
        <taxon>Ecdysozoa</taxon>
        <taxon>Arthropoda</taxon>
        <taxon>Chelicerata</taxon>
        <taxon>Arachnida</taxon>
        <taxon>Acari</taxon>
        <taxon>Parasitiformes</taxon>
        <taxon>Ixodida</taxon>
        <taxon>Ixodoidea</taxon>
        <taxon>Ixodidae</taxon>
        <taxon>Amblyomminae</taxon>
        <taxon>Amblyomma</taxon>
    </lineage>
</organism>